<proteinExistence type="predicted"/>
<sequence>MEILVVKLFDLDLNDDVCKQRAIEAASPSALSEGLRILEDADQNTLTVIGEVVPPELIVGRLSLVCHVKVVSFEPGPEPRKNPTDHMVDFYQSYGQPAANMVGNLCRTLGPPAANTVGNLCKTLIPPAAMMATKLGKICYSAIVEDKKPIHIQEGLVKKVNKHHRENPDKAKVFTVAPGISGGVVWRQDNQKRVVQLPTFMYNKMLETGSSSTAGGGTTTSAGTTTRTNR</sequence>
<evidence type="ECO:0000256" key="1">
    <source>
        <dbReference type="SAM" id="MobiDB-lite"/>
    </source>
</evidence>
<dbReference type="Proteomes" id="UP000316621">
    <property type="component" value="Chromosome 4"/>
</dbReference>
<dbReference type="AlphaFoldDB" id="A0A4Y7JAQ9"/>
<evidence type="ECO:0000313" key="2">
    <source>
        <dbReference type="EMBL" id="RZC57152.1"/>
    </source>
</evidence>
<dbReference type="EMBL" id="CM010718">
    <property type="protein sequence ID" value="RZC57152.1"/>
    <property type="molecule type" value="Genomic_DNA"/>
</dbReference>
<organism evidence="2 3">
    <name type="scientific">Papaver somniferum</name>
    <name type="common">Opium poppy</name>
    <dbReference type="NCBI Taxonomy" id="3469"/>
    <lineage>
        <taxon>Eukaryota</taxon>
        <taxon>Viridiplantae</taxon>
        <taxon>Streptophyta</taxon>
        <taxon>Embryophyta</taxon>
        <taxon>Tracheophyta</taxon>
        <taxon>Spermatophyta</taxon>
        <taxon>Magnoliopsida</taxon>
        <taxon>Ranunculales</taxon>
        <taxon>Papaveraceae</taxon>
        <taxon>Papaveroideae</taxon>
        <taxon>Papaver</taxon>
    </lineage>
</organism>
<name>A0A4Y7JAQ9_PAPSO</name>
<reference evidence="2 3" key="1">
    <citation type="journal article" date="2018" name="Science">
        <title>The opium poppy genome and morphinan production.</title>
        <authorList>
            <person name="Guo L."/>
            <person name="Winzer T."/>
            <person name="Yang X."/>
            <person name="Li Y."/>
            <person name="Ning Z."/>
            <person name="He Z."/>
            <person name="Teodor R."/>
            <person name="Lu Y."/>
            <person name="Bowser T.A."/>
            <person name="Graham I.A."/>
            <person name="Ye K."/>
        </authorList>
    </citation>
    <scope>NUCLEOTIDE SEQUENCE [LARGE SCALE GENOMIC DNA]</scope>
    <source>
        <strain evidence="3">cv. HN1</strain>
        <tissue evidence="2">Leaves</tissue>
    </source>
</reference>
<feature type="non-terminal residue" evidence="2">
    <location>
        <position position="230"/>
    </location>
</feature>
<gene>
    <name evidence="2" type="ORF">C5167_004460</name>
</gene>
<dbReference type="Gramene" id="RZC57152">
    <property type="protein sequence ID" value="RZC57152"/>
    <property type="gene ID" value="C5167_004460"/>
</dbReference>
<feature type="region of interest" description="Disordered" evidence="1">
    <location>
        <begin position="208"/>
        <end position="230"/>
    </location>
</feature>
<keyword evidence="3" id="KW-1185">Reference proteome</keyword>
<protein>
    <submittedName>
        <fullName evidence="2">Uncharacterized protein</fullName>
    </submittedName>
</protein>
<accession>A0A4Y7JAQ9</accession>
<evidence type="ECO:0000313" key="3">
    <source>
        <dbReference type="Proteomes" id="UP000316621"/>
    </source>
</evidence>